<proteinExistence type="predicted"/>
<evidence type="ECO:0000313" key="2">
    <source>
        <dbReference type="EMBL" id="MBB6032292.1"/>
    </source>
</evidence>
<evidence type="ECO:0000313" key="3">
    <source>
        <dbReference type="Proteomes" id="UP000548476"/>
    </source>
</evidence>
<gene>
    <name evidence="2" type="ORF">HNR73_000134</name>
</gene>
<dbReference type="AlphaFoldDB" id="A0A841FFE9"/>
<protein>
    <submittedName>
        <fullName evidence="2">Uncharacterized protein</fullName>
    </submittedName>
</protein>
<dbReference type="Proteomes" id="UP000548476">
    <property type="component" value="Unassembled WGS sequence"/>
</dbReference>
<reference evidence="2 3" key="1">
    <citation type="submission" date="2020-08" db="EMBL/GenBank/DDBJ databases">
        <title>Genomic Encyclopedia of Type Strains, Phase IV (KMG-IV): sequencing the most valuable type-strain genomes for metagenomic binning, comparative biology and taxonomic classification.</title>
        <authorList>
            <person name="Goeker M."/>
        </authorList>
    </citation>
    <scope>NUCLEOTIDE SEQUENCE [LARGE SCALE GENOMIC DNA]</scope>
    <source>
        <strain evidence="2 3">YIM 65646</strain>
    </source>
</reference>
<evidence type="ECO:0000256" key="1">
    <source>
        <dbReference type="SAM" id="MobiDB-lite"/>
    </source>
</evidence>
<feature type="region of interest" description="Disordered" evidence="1">
    <location>
        <begin position="236"/>
        <end position="256"/>
    </location>
</feature>
<name>A0A841FFE9_9ACTN</name>
<dbReference type="EMBL" id="JACHGT010000001">
    <property type="protein sequence ID" value="MBB6032292.1"/>
    <property type="molecule type" value="Genomic_DNA"/>
</dbReference>
<keyword evidence="3" id="KW-1185">Reference proteome</keyword>
<comment type="caution">
    <text evidence="2">The sequence shown here is derived from an EMBL/GenBank/DDBJ whole genome shotgun (WGS) entry which is preliminary data.</text>
</comment>
<accession>A0A841FFE9</accession>
<organism evidence="2 3">
    <name type="scientific">Phytomonospora endophytica</name>
    <dbReference type="NCBI Taxonomy" id="714109"/>
    <lineage>
        <taxon>Bacteria</taxon>
        <taxon>Bacillati</taxon>
        <taxon>Actinomycetota</taxon>
        <taxon>Actinomycetes</taxon>
        <taxon>Micromonosporales</taxon>
        <taxon>Micromonosporaceae</taxon>
        <taxon>Phytomonospora</taxon>
    </lineage>
</organism>
<sequence length="283" mass="29255">MRDGARPGGRAPFSVGGFGAAVWGRPGSPARFPGPPLACQAVPAAFLALSCVLPCPARTPRQGRPLCPAVCPRPARHVRPAPPPFAAPGRPAPRGSARLAAKLCRPACSPVTPCWPGPLADGCVLPAHRLLARRCQPAPAPPAGLALASCAVVLRCRAALLCRARLRPLVRPPGAPRPAVCQPDLVATLGRLPRLPPVRLPSFARTPRRSSGRRAFLGSASVRYAVSAPFARVRSSCPAGPGSARQPAPSPCRSGATPALPALSSLPCRSHVMPRLLRAAHTA</sequence>